<evidence type="ECO:0000313" key="1">
    <source>
        <dbReference type="EMBL" id="MFD2035195.1"/>
    </source>
</evidence>
<sequence length="260" mass="29778">MVRGLDIFKEYFGRYPGNYVIIGGTACDIIIDEAGFVPRATKDIDIILVVEALSSEFVKQFWQFIDDGKYQQREKSNEEREYYRFVKPENTDFPHQIELFSRTPDIIVLEGEAHLTPIPVDDDLSSLSAILLNDDYYNYMIEHSQVEDGLHHASIEALICLKAKAFLEIKERIEKGSREDAKQLRKHKADVFRLTVMLTPESIFKLPETIQAHVNQFAALASGELPDKAIFKEMGITNVAPNNVFEQFKKSFRVNIGEAQ</sequence>
<protein>
    <recommendedName>
        <fullName evidence="3">Nucleotidyl transferase AbiEii toxin, Type IV TA system</fullName>
    </recommendedName>
</protein>
<dbReference type="RefSeq" id="WP_376885983.1">
    <property type="nucleotide sequence ID" value="NZ_JBHUHR010000027.1"/>
</dbReference>
<gene>
    <name evidence="1" type="ORF">ACFSKL_10355</name>
</gene>
<dbReference type="EMBL" id="JBHUHR010000027">
    <property type="protein sequence ID" value="MFD2035195.1"/>
    <property type="molecule type" value="Genomic_DNA"/>
</dbReference>
<evidence type="ECO:0000313" key="2">
    <source>
        <dbReference type="Proteomes" id="UP001597361"/>
    </source>
</evidence>
<dbReference type="PROSITE" id="PS51257">
    <property type="entry name" value="PROKAR_LIPOPROTEIN"/>
    <property type="match status" value="1"/>
</dbReference>
<accession>A0ABW4VNT9</accession>
<organism evidence="1 2">
    <name type="scientific">Belliella marina</name>
    <dbReference type="NCBI Taxonomy" id="1644146"/>
    <lineage>
        <taxon>Bacteria</taxon>
        <taxon>Pseudomonadati</taxon>
        <taxon>Bacteroidota</taxon>
        <taxon>Cytophagia</taxon>
        <taxon>Cytophagales</taxon>
        <taxon>Cyclobacteriaceae</taxon>
        <taxon>Belliella</taxon>
    </lineage>
</organism>
<reference evidence="2" key="1">
    <citation type="journal article" date="2019" name="Int. J. Syst. Evol. Microbiol.">
        <title>The Global Catalogue of Microorganisms (GCM) 10K type strain sequencing project: providing services to taxonomists for standard genome sequencing and annotation.</title>
        <authorList>
            <consortium name="The Broad Institute Genomics Platform"/>
            <consortium name="The Broad Institute Genome Sequencing Center for Infectious Disease"/>
            <person name="Wu L."/>
            <person name="Ma J."/>
        </authorList>
    </citation>
    <scope>NUCLEOTIDE SEQUENCE [LARGE SCALE GENOMIC DNA]</scope>
    <source>
        <strain evidence="2">CGMCC 1.15180</strain>
    </source>
</reference>
<proteinExistence type="predicted"/>
<evidence type="ECO:0008006" key="3">
    <source>
        <dbReference type="Google" id="ProtNLM"/>
    </source>
</evidence>
<keyword evidence="2" id="KW-1185">Reference proteome</keyword>
<dbReference type="Proteomes" id="UP001597361">
    <property type="component" value="Unassembled WGS sequence"/>
</dbReference>
<name>A0ABW4VNT9_9BACT</name>
<comment type="caution">
    <text evidence="1">The sequence shown here is derived from an EMBL/GenBank/DDBJ whole genome shotgun (WGS) entry which is preliminary data.</text>
</comment>